<proteinExistence type="predicted"/>
<reference evidence="1 2" key="1">
    <citation type="submission" date="2020-03" db="EMBL/GenBank/DDBJ databases">
        <title>Whole genome sequencing of clinical and environmental type strains of Ochrobactrum.</title>
        <authorList>
            <person name="Dharne M."/>
        </authorList>
    </citation>
    <scope>NUCLEOTIDE SEQUENCE [LARGE SCALE GENOMIC DNA]</scope>
    <source>
        <strain evidence="1 2">CIP 109452</strain>
    </source>
</reference>
<name>A0ABX1DHE2_9HYPH</name>
<organism evidence="1 2">
    <name type="scientific">Brucella haematophila</name>
    <dbReference type="NCBI Taxonomy" id="419474"/>
    <lineage>
        <taxon>Bacteria</taxon>
        <taxon>Pseudomonadati</taxon>
        <taxon>Pseudomonadota</taxon>
        <taxon>Alphaproteobacteria</taxon>
        <taxon>Hyphomicrobiales</taxon>
        <taxon>Brucellaceae</taxon>
        <taxon>Brucella/Ochrobactrum group</taxon>
        <taxon>Brucella</taxon>
    </lineage>
</organism>
<dbReference type="Proteomes" id="UP000704467">
    <property type="component" value="Unassembled WGS sequence"/>
</dbReference>
<sequence length="177" mass="19375">MMAASENVKDQPVTVPELIGFYTEVLNGISASDKTLVRAFRDTSNLTANSGTHTLNGSMRGTPSFRTLSSLLWNGTSSRWITGISKGDCSGSFADSAMGKARLAAAALCTGSRRRIIIDTTCRGFERLNNGPCRIGCALFGEFIRQAKSGFRQMRFKDYVNGLLETFLNRCTKKRLL</sequence>
<accession>A0ABX1DHE2</accession>
<evidence type="ECO:0000313" key="1">
    <source>
        <dbReference type="EMBL" id="NKC02383.1"/>
    </source>
</evidence>
<keyword evidence="2" id="KW-1185">Reference proteome</keyword>
<comment type="caution">
    <text evidence="1">The sequence shown here is derived from an EMBL/GenBank/DDBJ whole genome shotgun (WGS) entry which is preliminary data.</text>
</comment>
<evidence type="ECO:0000313" key="2">
    <source>
        <dbReference type="Proteomes" id="UP000704467"/>
    </source>
</evidence>
<protein>
    <submittedName>
        <fullName evidence="1">Uncharacterized protein</fullName>
    </submittedName>
</protein>
<gene>
    <name evidence="1" type="ORF">HED55_00245</name>
</gene>
<dbReference type="EMBL" id="JAAVLN010000001">
    <property type="protein sequence ID" value="NKC02383.1"/>
    <property type="molecule type" value="Genomic_DNA"/>
</dbReference>